<dbReference type="Proteomes" id="UP001642900">
    <property type="component" value="Unassembled WGS sequence"/>
</dbReference>
<dbReference type="AlphaFoldDB" id="A0A6G4WAI8"/>
<evidence type="ECO:0000256" key="1">
    <source>
        <dbReference type="ARBA" id="ARBA00023002"/>
    </source>
</evidence>
<protein>
    <submittedName>
        <fullName evidence="4">Gfo/Idh/MocA family oxidoreductase</fullName>
    </submittedName>
</protein>
<keyword evidence="1" id="KW-0560">Oxidoreductase</keyword>
<dbReference type="SUPFAM" id="SSF55347">
    <property type="entry name" value="Glyceraldehyde-3-phosphate dehydrogenase-like, C-terminal domain"/>
    <property type="match status" value="1"/>
</dbReference>
<sequence length="370" mass="40649">MKKIGVGLIGTGYMGKCHAMAWTGVRPAFGDVPDIHLVHLGEASQELAARKAAEFGFAKASGDWRDVIADPEVDVVSITTPNRFHAEMAVAAFEAGKHVWCEKPMAPKLAEAEAMLAAARASGKVAILGYNYIQNPAIRHIRKLLDEGAIGAVNNVRIEMDEDFMADPEAPFQQRHEAANGHGAIDDFGVHPLSLISTLFGRASRVMCDMAKPYPTRRTDAGEREVEVFDIATILLRLANGASGMIALSRTAWGRKGRIAMQIFGSKGSILYDQERMNEFQLYLTSDRATEQGFRTVLTAPHHAPYDRFIPAPGHGLGFNELKIIECRQLIGRMRGEATVGIDFEEGILIERTVDAMARSFRESRWVDVA</sequence>
<dbReference type="PANTHER" id="PTHR43818">
    <property type="entry name" value="BCDNA.GH03377"/>
    <property type="match status" value="1"/>
</dbReference>
<evidence type="ECO:0000259" key="3">
    <source>
        <dbReference type="Pfam" id="PF22725"/>
    </source>
</evidence>
<dbReference type="EMBL" id="JAAKZF010000007">
    <property type="protein sequence ID" value="NGO51160.1"/>
    <property type="molecule type" value="Genomic_DNA"/>
</dbReference>
<dbReference type="Gene3D" id="3.40.50.720">
    <property type="entry name" value="NAD(P)-binding Rossmann-like Domain"/>
    <property type="match status" value="1"/>
</dbReference>
<comment type="caution">
    <text evidence="4">The sequence shown here is derived from an EMBL/GenBank/DDBJ whole genome shotgun (WGS) entry which is preliminary data.</text>
</comment>
<feature type="domain" description="GFO/IDH/MocA-like oxidoreductase" evidence="3">
    <location>
        <begin position="138"/>
        <end position="270"/>
    </location>
</feature>
<dbReference type="InterPro" id="IPR055170">
    <property type="entry name" value="GFO_IDH_MocA-like_dom"/>
</dbReference>
<evidence type="ECO:0000259" key="2">
    <source>
        <dbReference type="Pfam" id="PF01408"/>
    </source>
</evidence>
<dbReference type="GO" id="GO:0016491">
    <property type="term" value="F:oxidoreductase activity"/>
    <property type="evidence" value="ECO:0007669"/>
    <property type="project" value="UniProtKB-KW"/>
</dbReference>
<keyword evidence="5" id="KW-1185">Reference proteome</keyword>
<dbReference type="GO" id="GO:0000166">
    <property type="term" value="F:nucleotide binding"/>
    <property type="evidence" value="ECO:0007669"/>
    <property type="project" value="InterPro"/>
</dbReference>
<gene>
    <name evidence="4" type="ORF">G6N73_08180</name>
</gene>
<evidence type="ECO:0000313" key="4">
    <source>
        <dbReference type="EMBL" id="NGO51160.1"/>
    </source>
</evidence>
<dbReference type="InterPro" id="IPR050463">
    <property type="entry name" value="Gfo/Idh/MocA_oxidrdct_glycsds"/>
</dbReference>
<dbReference type="InterPro" id="IPR036291">
    <property type="entry name" value="NAD(P)-bd_dom_sf"/>
</dbReference>
<dbReference type="PANTHER" id="PTHR43818:SF11">
    <property type="entry name" value="BCDNA.GH03377"/>
    <property type="match status" value="1"/>
</dbReference>
<dbReference type="Pfam" id="PF01408">
    <property type="entry name" value="GFO_IDH_MocA"/>
    <property type="match status" value="1"/>
</dbReference>
<dbReference type="Pfam" id="PF22725">
    <property type="entry name" value="GFO_IDH_MocA_C3"/>
    <property type="match status" value="1"/>
</dbReference>
<name>A0A6G4WAI8_9HYPH</name>
<feature type="domain" description="Gfo/Idh/MocA-like oxidoreductase N-terminal" evidence="2">
    <location>
        <begin position="4"/>
        <end position="130"/>
    </location>
</feature>
<dbReference type="RefSeq" id="WP_165025883.1">
    <property type="nucleotide sequence ID" value="NZ_JAAKZF010000007.1"/>
</dbReference>
<evidence type="ECO:0000313" key="5">
    <source>
        <dbReference type="Proteomes" id="UP001642900"/>
    </source>
</evidence>
<dbReference type="SUPFAM" id="SSF51735">
    <property type="entry name" value="NAD(P)-binding Rossmann-fold domains"/>
    <property type="match status" value="1"/>
</dbReference>
<dbReference type="Gene3D" id="3.30.360.10">
    <property type="entry name" value="Dihydrodipicolinate Reductase, domain 2"/>
    <property type="match status" value="1"/>
</dbReference>
<reference evidence="4 5" key="1">
    <citation type="submission" date="2020-02" db="EMBL/GenBank/DDBJ databases">
        <title>Genome sequence of strain CCNWXJ40-4.</title>
        <authorList>
            <person name="Gao J."/>
            <person name="Sun J."/>
        </authorList>
    </citation>
    <scope>NUCLEOTIDE SEQUENCE [LARGE SCALE GENOMIC DNA]</scope>
    <source>
        <strain evidence="4 5">CCNWXJ 40-4</strain>
    </source>
</reference>
<organism evidence="4 5">
    <name type="scientific">Allomesorhizobium camelthorni</name>
    <dbReference type="NCBI Taxonomy" id="475069"/>
    <lineage>
        <taxon>Bacteria</taxon>
        <taxon>Pseudomonadati</taxon>
        <taxon>Pseudomonadota</taxon>
        <taxon>Alphaproteobacteria</taxon>
        <taxon>Hyphomicrobiales</taxon>
        <taxon>Phyllobacteriaceae</taxon>
        <taxon>Allomesorhizobium</taxon>
    </lineage>
</organism>
<accession>A0A6G4WAI8</accession>
<proteinExistence type="predicted"/>
<dbReference type="InterPro" id="IPR000683">
    <property type="entry name" value="Gfo/Idh/MocA-like_OxRdtase_N"/>
</dbReference>